<reference evidence="1" key="1">
    <citation type="submission" date="2020-03" db="EMBL/GenBank/DDBJ databases">
        <title>Ferranicluibacter endophyticum gen. nov., sp. nov., a new genus isolated from Rubus ulmifolius Schott. stem.</title>
        <authorList>
            <person name="Roca-Couso R."/>
            <person name="Flores-Felix J.D."/>
            <person name="Igual J.M."/>
            <person name="Rivas R."/>
        </authorList>
    </citation>
    <scope>NUCLEOTIDE SEQUENCE</scope>
    <source>
        <strain evidence="1">CRRU44</strain>
    </source>
</reference>
<evidence type="ECO:0000313" key="1">
    <source>
        <dbReference type="EMBL" id="NHT75928.1"/>
    </source>
</evidence>
<gene>
    <name evidence="1" type="ORF">G8E10_09245</name>
    <name evidence="2" type="ORF">G8E10_09580</name>
</gene>
<evidence type="ECO:0008006" key="4">
    <source>
        <dbReference type="Google" id="ProtNLM"/>
    </source>
</evidence>
<accession>A0AA43ZDP9</accession>
<proteinExistence type="predicted"/>
<dbReference type="InterPro" id="IPR048813">
    <property type="entry name" value="GP7-like"/>
</dbReference>
<comment type="caution">
    <text evidence="1">The sequence shown here is derived from an EMBL/GenBank/DDBJ whole genome shotgun (WGS) entry which is preliminary data.</text>
</comment>
<name>A0AA43ZDP9_9HYPH</name>
<evidence type="ECO:0000313" key="2">
    <source>
        <dbReference type="EMBL" id="NHT75988.1"/>
    </source>
</evidence>
<dbReference type="EMBL" id="JAANCM010000004">
    <property type="protein sequence ID" value="NHT75928.1"/>
    <property type="molecule type" value="Genomic_DNA"/>
</dbReference>
<sequence>MPDVMTLPEYAKGLEKTSIERPLIETFAAESDIIQALPFKGFSGAAYEGYRETDIGSAAFRAINEGPSTSQGKITPFQETSFPIDVLLKVDKAIILRHGEGRRATEEAMQMKRQSRLFTDTFISGDNSTNPKEFNGLKARCTVGNGRLIRNSLASGGAALSLSALDEAIDNTRDPTHIIMSRGQRRKFIALMRNQTLMGNVEMSKDDAGRPVVSYAGLPILSGYPKDRHTAVLPYNEVAAGGGAAVTTSLFVVSFTEMGVNGIQLKEMQAVDLGLSKEDGVFYKTNVSWDVGVVVEGDYSATRLDSIADLPVIA</sequence>
<dbReference type="Pfam" id="PF20911">
    <property type="entry name" value="GP7"/>
    <property type="match status" value="1"/>
</dbReference>
<dbReference type="Proteomes" id="UP001155840">
    <property type="component" value="Unassembled WGS sequence"/>
</dbReference>
<dbReference type="AlphaFoldDB" id="A0AA43ZDP9"/>
<organism evidence="1 3">
    <name type="scientific">Ferranicluibacter rubi</name>
    <dbReference type="NCBI Taxonomy" id="2715133"/>
    <lineage>
        <taxon>Bacteria</taxon>
        <taxon>Pseudomonadati</taxon>
        <taxon>Pseudomonadota</taxon>
        <taxon>Alphaproteobacteria</taxon>
        <taxon>Hyphomicrobiales</taxon>
        <taxon>Rhizobiaceae</taxon>
        <taxon>Ferranicluibacter</taxon>
    </lineage>
</organism>
<dbReference type="RefSeq" id="WP_167128302.1">
    <property type="nucleotide sequence ID" value="NZ_JAANCM010000004.1"/>
</dbReference>
<dbReference type="EMBL" id="JAANCM010000004">
    <property type="protein sequence ID" value="NHT75988.1"/>
    <property type="molecule type" value="Genomic_DNA"/>
</dbReference>
<protein>
    <recommendedName>
        <fullName evidence="4">Major capsid protein</fullName>
    </recommendedName>
</protein>
<dbReference type="NCBIfam" id="NF045672">
    <property type="entry name" value="MCP_gp7_epsi_15"/>
    <property type="match status" value="1"/>
</dbReference>
<keyword evidence="3" id="KW-1185">Reference proteome</keyword>
<evidence type="ECO:0000313" key="3">
    <source>
        <dbReference type="Proteomes" id="UP001155840"/>
    </source>
</evidence>